<keyword evidence="1" id="KW-0812">Transmembrane</keyword>
<evidence type="ECO:0000256" key="1">
    <source>
        <dbReference type="SAM" id="Phobius"/>
    </source>
</evidence>
<sequence>MIVHSHTNLLYILLFNFPFQYNTANTVLKCRTILHRWDPGDITFDREQCFGFSQDYISPYNDTFTDKHCLQAQNYLSNVEESIEPQDINNGCKYFLYWLYDDVLKKNINKHKVLKIYQDVLTGYIVGSYNQHFSNYVSFFSEETIEKIIKLAEMYDHFHKFTGDIEHEGNKCNHAEECIGLYKKNIKVCEEGNDYDFCYELDNLKENYDTYMMSKEICPQLTRTLESYKLYNPALLIITPLSILLVISLSLFLLYMVNFILFQIYEYYTNIYSVYFKTKFLLN</sequence>
<name>A0A0J9S2D7_PLAVI</name>
<evidence type="ECO:0008006" key="5">
    <source>
        <dbReference type="Google" id="ProtNLM"/>
    </source>
</evidence>
<protein>
    <recommendedName>
        <fullName evidence="5">Variable surface protein</fullName>
    </recommendedName>
</protein>
<reference evidence="3 4" key="1">
    <citation type="submission" date="2011-08" db="EMBL/GenBank/DDBJ databases">
        <title>The Genome Sequence of Plasmodium vivax India VII.</title>
        <authorList>
            <consortium name="The Broad Institute Genome Sequencing Platform"/>
            <consortium name="The Broad Institute Genome Sequencing Center for Infectious Disease"/>
            <person name="Neafsey D."/>
            <person name="Carlton J."/>
            <person name="Barnwell J."/>
            <person name="Collins W."/>
            <person name="Escalante A."/>
            <person name="Mullikin J."/>
            <person name="Saul A."/>
            <person name="Guigo R."/>
            <person name="Camara F."/>
            <person name="Young S.K."/>
            <person name="Zeng Q."/>
            <person name="Gargeya S."/>
            <person name="Fitzgerald M."/>
            <person name="Haas B."/>
            <person name="Abouelleil A."/>
            <person name="Alvarado L."/>
            <person name="Arachchi H.M."/>
            <person name="Berlin A."/>
            <person name="Brown A."/>
            <person name="Chapman S.B."/>
            <person name="Chen Z."/>
            <person name="Dunbar C."/>
            <person name="Freedman E."/>
            <person name="Gearin G."/>
            <person name="Gellesch M."/>
            <person name="Goldberg J."/>
            <person name="Griggs A."/>
            <person name="Gujja S."/>
            <person name="Heiman D."/>
            <person name="Howarth C."/>
            <person name="Larson L."/>
            <person name="Lui A."/>
            <person name="MacDonald P.J.P."/>
            <person name="Montmayeur A."/>
            <person name="Murphy C."/>
            <person name="Neiman D."/>
            <person name="Pearson M."/>
            <person name="Priest M."/>
            <person name="Roberts A."/>
            <person name="Saif S."/>
            <person name="Shea T."/>
            <person name="Shenoy N."/>
            <person name="Sisk P."/>
            <person name="Stolte C."/>
            <person name="Sykes S."/>
            <person name="Wortman J."/>
            <person name="Nusbaum C."/>
            <person name="Birren B."/>
        </authorList>
    </citation>
    <scope>NUCLEOTIDE SEQUENCE [LARGE SCALE GENOMIC DNA]</scope>
    <source>
        <strain evidence="3 4">India VII</strain>
    </source>
</reference>
<dbReference type="Proteomes" id="UP000053562">
    <property type="component" value="Unassembled WGS sequence"/>
</dbReference>
<evidence type="ECO:0000313" key="3">
    <source>
        <dbReference type="EMBL" id="KMZ76890.1"/>
    </source>
</evidence>
<accession>A0A0J9S2D7</accession>
<dbReference type="EMBL" id="KQ234588">
    <property type="protein sequence ID" value="KMZ76890.1"/>
    <property type="molecule type" value="Genomic_DNA"/>
</dbReference>
<gene>
    <name evidence="3" type="ORF">PVIIG_05931</name>
</gene>
<feature type="chain" id="PRO_5005321881" description="Variable surface protein" evidence="2">
    <location>
        <begin position="25"/>
        <end position="283"/>
    </location>
</feature>
<feature type="transmembrane region" description="Helical" evidence="1">
    <location>
        <begin position="234"/>
        <end position="257"/>
    </location>
</feature>
<evidence type="ECO:0000256" key="2">
    <source>
        <dbReference type="SAM" id="SignalP"/>
    </source>
</evidence>
<proteinExistence type="predicted"/>
<feature type="signal peptide" evidence="2">
    <location>
        <begin position="1"/>
        <end position="24"/>
    </location>
</feature>
<keyword evidence="1" id="KW-1133">Transmembrane helix</keyword>
<dbReference type="AlphaFoldDB" id="A0A0J9S2D7"/>
<keyword evidence="2" id="KW-0732">Signal</keyword>
<keyword evidence="1" id="KW-0472">Membrane</keyword>
<organism evidence="3 4">
    <name type="scientific">Plasmodium vivax India VII</name>
    <dbReference type="NCBI Taxonomy" id="1077284"/>
    <lineage>
        <taxon>Eukaryota</taxon>
        <taxon>Sar</taxon>
        <taxon>Alveolata</taxon>
        <taxon>Apicomplexa</taxon>
        <taxon>Aconoidasida</taxon>
        <taxon>Haemosporida</taxon>
        <taxon>Plasmodiidae</taxon>
        <taxon>Plasmodium</taxon>
        <taxon>Plasmodium (Plasmodium)</taxon>
    </lineage>
</organism>
<evidence type="ECO:0000313" key="4">
    <source>
        <dbReference type="Proteomes" id="UP000053562"/>
    </source>
</evidence>